<proteinExistence type="predicted"/>
<protein>
    <submittedName>
        <fullName evidence="1">Uncharacterized protein</fullName>
    </submittedName>
</protein>
<keyword evidence="2" id="KW-1185">Reference proteome</keyword>
<evidence type="ECO:0000313" key="2">
    <source>
        <dbReference type="Proteomes" id="UP001062846"/>
    </source>
</evidence>
<comment type="caution">
    <text evidence="1">The sequence shown here is derived from an EMBL/GenBank/DDBJ whole genome shotgun (WGS) entry which is preliminary data.</text>
</comment>
<gene>
    <name evidence="1" type="ORF">RHMOL_Rhmol10G0248100</name>
</gene>
<name>A0ACC0M5S3_RHOML</name>
<reference evidence="1" key="1">
    <citation type="submission" date="2022-02" db="EMBL/GenBank/DDBJ databases">
        <title>Plant Genome Project.</title>
        <authorList>
            <person name="Zhang R.-G."/>
        </authorList>
    </citation>
    <scope>NUCLEOTIDE SEQUENCE</scope>
    <source>
        <strain evidence="1">AT1</strain>
    </source>
</reference>
<accession>A0ACC0M5S3</accession>
<dbReference type="EMBL" id="CM046397">
    <property type="protein sequence ID" value="KAI8536320.1"/>
    <property type="molecule type" value="Genomic_DNA"/>
</dbReference>
<sequence>MWTGPGLSHIASSVGRPLYADRLTESGRRLNYAKICVEVDCSSQLPESFDLKYANGDMEVIRIQYPWKPQICSVCQVFGHSEGTCPSKVNNKEQGNRGVIGAQGKAVQVNGWQVVGPRKENSSGLGGLGSPVSLQAAHVSPSNPISGLQQPTIVSPVNGESSSGLLARVNSVPVQSKLDVPKSGRPLDKGHSGVKAISVPSKFAILDALGLSIGCESHEMDVSLPDEASVQGAMLTSEIGLDTSEVELDAPVGSQAKVSLIVGAGTKAKGKGGGKGLPKGRGGKKNNY</sequence>
<evidence type="ECO:0000313" key="1">
    <source>
        <dbReference type="EMBL" id="KAI8536320.1"/>
    </source>
</evidence>
<organism evidence="1 2">
    <name type="scientific">Rhododendron molle</name>
    <name type="common">Chinese azalea</name>
    <name type="synonym">Azalea mollis</name>
    <dbReference type="NCBI Taxonomy" id="49168"/>
    <lineage>
        <taxon>Eukaryota</taxon>
        <taxon>Viridiplantae</taxon>
        <taxon>Streptophyta</taxon>
        <taxon>Embryophyta</taxon>
        <taxon>Tracheophyta</taxon>
        <taxon>Spermatophyta</taxon>
        <taxon>Magnoliopsida</taxon>
        <taxon>eudicotyledons</taxon>
        <taxon>Gunneridae</taxon>
        <taxon>Pentapetalae</taxon>
        <taxon>asterids</taxon>
        <taxon>Ericales</taxon>
        <taxon>Ericaceae</taxon>
        <taxon>Ericoideae</taxon>
        <taxon>Rhodoreae</taxon>
        <taxon>Rhododendron</taxon>
    </lineage>
</organism>
<dbReference type="Proteomes" id="UP001062846">
    <property type="component" value="Chromosome 10"/>
</dbReference>